<name>A0A4Y1VIF6_BACUN</name>
<evidence type="ECO:0000256" key="1">
    <source>
        <dbReference type="ARBA" id="ARBA00004496"/>
    </source>
</evidence>
<dbReference type="InterPro" id="IPR043135">
    <property type="entry name" value="Fur_C"/>
</dbReference>
<dbReference type="EMBL" id="AP019724">
    <property type="protein sequence ID" value="BBK87419.1"/>
    <property type="molecule type" value="Genomic_DNA"/>
</dbReference>
<evidence type="ECO:0000256" key="11">
    <source>
        <dbReference type="ARBA" id="ARBA00023163"/>
    </source>
</evidence>
<keyword evidence="7 12" id="KW-0479">Metal-binding</keyword>
<evidence type="ECO:0000256" key="10">
    <source>
        <dbReference type="ARBA" id="ARBA00023125"/>
    </source>
</evidence>
<evidence type="ECO:0000256" key="9">
    <source>
        <dbReference type="ARBA" id="ARBA00023015"/>
    </source>
</evidence>
<dbReference type="Pfam" id="PF01475">
    <property type="entry name" value="FUR"/>
    <property type="match status" value="1"/>
</dbReference>
<dbReference type="PANTHER" id="PTHR33202:SF2">
    <property type="entry name" value="FERRIC UPTAKE REGULATION PROTEIN"/>
    <property type="match status" value="1"/>
</dbReference>
<evidence type="ECO:0000256" key="5">
    <source>
        <dbReference type="ARBA" id="ARBA00022490"/>
    </source>
</evidence>
<comment type="subunit">
    <text evidence="3">Homodimer.</text>
</comment>
<dbReference type="GO" id="GO:0045892">
    <property type="term" value="P:negative regulation of DNA-templated transcription"/>
    <property type="evidence" value="ECO:0007669"/>
    <property type="project" value="TreeGrafter"/>
</dbReference>
<evidence type="ECO:0000313" key="14">
    <source>
        <dbReference type="Proteomes" id="UP000320533"/>
    </source>
</evidence>
<dbReference type="Gene3D" id="1.10.10.10">
    <property type="entry name" value="Winged helix-like DNA-binding domain superfamily/Winged helix DNA-binding domain"/>
    <property type="match status" value="1"/>
</dbReference>
<feature type="binding site" evidence="12">
    <location>
        <position position="112"/>
    </location>
    <ligand>
        <name>Zn(2+)</name>
        <dbReference type="ChEBI" id="CHEBI:29105"/>
    </ligand>
</feature>
<evidence type="ECO:0000256" key="8">
    <source>
        <dbReference type="ARBA" id="ARBA00022833"/>
    </source>
</evidence>
<dbReference type="InterPro" id="IPR002481">
    <property type="entry name" value="FUR"/>
</dbReference>
<proteinExistence type="inferred from homology"/>
<dbReference type="GO" id="GO:1900376">
    <property type="term" value="P:regulation of secondary metabolite biosynthetic process"/>
    <property type="evidence" value="ECO:0007669"/>
    <property type="project" value="TreeGrafter"/>
</dbReference>
<protein>
    <recommendedName>
        <fullName evidence="4">Ferric uptake regulation protein</fullName>
    </recommendedName>
</protein>
<dbReference type="SUPFAM" id="SSF46785">
    <property type="entry name" value="Winged helix' DNA-binding domain"/>
    <property type="match status" value="1"/>
</dbReference>
<organism evidence="13 14">
    <name type="scientific">Bacteroides uniformis</name>
    <dbReference type="NCBI Taxonomy" id="820"/>
    <lineage>
        <taxon>Bacteria</taxon>
        <taxon>Pseudomonadati</taxon>
        <taxon>Bacteroidota</taxon>
        <taxon>Bacteroidia</taxon>
        <taxon>Bacteroidales</taxon>
        <taxon>Bacteroidaceae</taxon>
        <taxon>Bacteroides</taxon>
    </lineage>
</organism>
<dbReference type="InterPro" id="IPR036390">
    <property type="entry name" value="WH_DNA-bd_sf"/>
</dbReference>
<evidence type="ECO:0000256" key="6">
    <source>
        <dbReference type="ARBA" id="ARBA00022491"/>
    </source>
</evidence>
<dbReference type="GO" id="GO:0000976">
    <property type="term" value="F:transcription cis-regulatory region binding"/>
    <property type="evidence" value="ECO:0007669"/>
    <property type="project" value="TreeGrafter"/>
</dbReference>
<comment type="cofactor">
    <cofactor evidence="12">
        <name>Zn(2+)</name>
        <dbReference type="ChEBI" id="CHEBI:29105"/>
    </cofactor>
    <text evidence="12">Binds 1 zinc ion per subunit.</text>
</comment>
<feature type="binding site" evidence="12">
    <location>
        <position position="115"/>
    </location>
    <ligand>
        <name>Zn(2+)</name>
        <dbReference type="ChEBI" id="CHEBI:29105"/>
    </ligand>
</feature>
<dbReference type="PANTHER" id="PTHR33202">
    <property type="entry name" value="ZINC UPTAKE REGULATION PROTEIN"/>
    <property type="match status" value="1"/>
</dbReference>
<dbReference type="KEGG" id="bun:Bun01g_17890"/>
<keyword evidence="5" id="KW-0963">Cytoplasm</keyword>
<dbReference type="GO" id="GO:0005829">
    <property type="term" value="C:cytosol"/>
    <property type="evidence" value="ECO:0007669"/>
    <property type="project" value="TreeGrafter"/>
</dbReference>
<dbReference type="Proteomes" id="UP000320533">
    <property type="component" value="Chromosome"/>
</dbReference>
<dbReference type="Gene3D" id="3.30.1490.190">
    <property type="match status" value="1"/>
</dbReference>
<sequence>MLAVKLRRQMESQNVKDTVRQIFTEYLNANGHRKTPERYAILDTIYSIDGHFDIDTLYSLMADQENFRVSRATLYNTIILLINARLVIKHQFGNSSQYEKCYNRDTHHHQICTQCGKVTEFQNEELQHAIENTKLSRFNLTHYSLYMYGLCSKCDRANKRKKKNNNHKKEK</sequence>
<reference evidence="13 14" key="1">
    <citation type="submission" date="2019-06" db="EMBL/GenBank/DDBJ databases">
        <title>Complete genome sequence of Bacteroides uniformis NBRC 113350.</title>
        <authorList>
            <person name="Miura T."/>
            <person name="Furukawa M."/>
            <person name="Shimamura M."/>
            <person name="Ohyama Y."/>
            <person name="Yamazoe A."/>
            <person name="Kawasaki H."/>
        </authorList>
    </citation>
    <scope>NUCLEOTIDE SEQUENCE [LARGE SCALE GENOMIC DNA]</scope>
    <source>
        <strain evidence="13 14">NBRC 113350</strain>
    </source>
</reference>
<evidence type="ECO:0000256" key="12">
    <source>
        <dbReference type="PIRSR" id="PIRSR602481-1"/>
    </source>
</evidence>
<keyword evidence="9" id="KW-0805">Transcription regulation</keyword>
<dbReference type="AlphaFoldDB" id="A0A4Y1VIF6"/>
<feature type="binding site" evidence="12">
    <location>
        <position position="151"/>
    </location>
    <ligand>
        <name>Zn(2+)</name>
        <dbReference type="ChEBI" id="CHEBI:29105"/>
    </ligand>
</feature>
<feature type="binding site" evidence="12">
    <location>
        <position position="154"/>
    </location>
    <ligand>
        <name>Zn(2+)</name>
        <dbReference type="ChEBI" id="CHEBI:29105"/>
    </ligand>
</feature>
<evidence type="ECO:0000313" key="13">
    <source>
        <dbReference type="EMBL" id="BBK87419.1"/>
    </source>
</evidence>
<evidence type="ECO:0000256" key="3">
    <source>
        <dbReference type="ARBA" id="ARBA00011738"/>
    </source>
</evidence>
<keyword evidence="6" id="KW-0678">Repressor</keyword>
<keyword evidence="8 12" id="KW-0862">Zinc</keyword>
<dbReference type="CDD" id="cd07153">
    <property type="entry name" value="Fur_like"/>
    <property type="match status" value="1"/>
</dbReference>
<evidence type="ECO:0000256" key="4">
    <source>
        <dbReference type="ARBA" id="ARBA00020910"/>
    </source>
</evidence>
<evidence type="ECO:0000256" key="7">
    <source>
        <dbReference type="ARBA" id="ARBA00022723"/>
    </source>
</evidence>
<keyword evidence="10" id="KW-0238">DNA-binding</keyword>
<comment type="subcellular location">
    <subcellularLocation>
        <location evidence="1">Cytoplasm</location>
    </subcellularLocation>
</comment>
<keyword evidence="11" id="KW-0804">Transcription</keyword>
<evidence type="ECO:0000256" key="2">
    <source>
        <dbReference type="ARBA" id="ARBA00007957"/>
    </source>
</evidence>
<dbReference type="InterPro" id="IPR036388">
    <property type="entry name" value="WH-like_DNA-bd_sf"/>
</dbReference>
<accession>A0A4Y1VIF6</accession>
<gene>
    <name evidence="13" type="ORF">Bun01g_17890</name>
</gene>
<comment type="similarity">
    <text evidence="2">Belongs to the Fur family.</text>
</comment>
<dbReference type="GO" id="GO:0003700">
    <property type="term" value="F:DNA-binding transcription factor activity"/>
    <property type="evidence" value="ECO:0007669"/>
    <property type="project" value="InterPro"/>
</dbReference>
<dbReference type="GO" id="GO:0008270">
    <property type="term" value="F:zinc ion binding"/>
    <property type="evidence" value="ECO:0007669"/>
    <property type="project" value="TreeGrafter"/>
</dbReference>